<evidence type="ECO:0000256" key="1">
    <source>
        <dbReference type="ARBA" id="ARBA00022942"/>
    </source>
</evidence>
<dbReference type="InterPro" id="IPR001353">
    <property type="entry name" value="Proteasome_sua/b"/>
</dbReference>
<evidence type="ECO:0000313" key="3">
    <source>
        <dbReference type="Proteomes" id="UP000694425"/>
    </source>
</evidence>
<sequence>HFNNRVAQQTVTLLSQGRVHQIEYAMDAVKPGLAVVGLKSKTHAMLVALKRAQSELTAPQKIILHVNNHIGISTVGLTSDAGLLCNFMCQKCLDSGFVFDRYLPGSHLVSLIRSKTQTPTQ</sequence>
<keyword evidence="1" id="KW-0647">Proteasome</keyword>
<dbReference type="GO" id="GO:0051603">
    <property type="term" value="P:proteolysis involved in protein catabolic process"/>
    <property type="evidence" value="ECO:0007669"/>
    <property type="project" value="InterPro"/>
</dbReference>
<dbReference type="Pfam" id="PF00227">
    <property type="entry name" value="Proteasome"/>
    <property type="match status" value="1"/>
</dbReference>
<proteinExistence type="predicted"/>
<evidence type="ECO:0000313" key="2">
    <source>
        <dbReference type="Ensembl" id="ENSNVIP00000000647.1"/>
    </source>
</evidence>
<reference evidence="2" key="2">
    <citation type="submission" date="2025-09" db="UniProtKB">
        <authorList>
            <consortium name="Ensembl"/>
        </authorList>
    </citation>
    <scope>IDENTIFICATION</scope>
</reference>
<dbReference type="InterPro" id="IPR029055">
    <property type="entry name" value="Ntn_hydrolases_N"/>
</dbReference>
<dbReference type="Proteomes" id="UP000694425">
    <property type="component" value="Unplaced"/>
</dbReference>
<dbReference type="Ensembl" id="ENSNVIT00000000744.1">
    <property type="protein sequence ID" value="ENSNVIP00000000647.1"/>
    <property type="gene ID" value="ENSNVIG00000000564.1"/>
</dbReference>
<dbReference type="GO" id="GO:0005839">
    <property type="term" value="C:proteasome core complex"/>
    <property type="evidence" value="ECO:0007669"/>
    <property type="project" value="InterPro"/>
</dbReference>
<dbReference type="PANTHER" id="PTHR11599">
    <property type="entry name" value="PROTEASOME SUBUNIT ALPHA/BETA"/>
    <property type="match status" value="1"/>
</dbReference>
<reference evidence="2" key="1">
    <citation type="submission" date="2025-08" db="UniProtKB">
        <authorList>
            <consortium name="Ensembl"/>
        </authorList>
    </citation>
    <scope>IDENTIFICATION</scope>
</reference>
<dbReference type="GeneTree" id="ENSGT00550000074855"/>
<protein>
    <submittedName>
        <fullName evidence="2">Uncharacterized protein</fullName>
    </submittedName>
</protein>
<organism evidence="2 3">
    <name type="scientific">Neovison vison</name>
    <name type="common">American mink</name>
    <name type="synonym">Mustela vison</name>
    <dbReference type="NCBI Taxonomy" id="452646"/>
    <lineage>
        <taxon>Eukaryota</taxon>
        <taxon>Metazoa</taxon>
        <taxon>Chordata</taxon>
        <taxon>Craniata</taxon>
        <taxon>Vertebrata</taxon>
        <taxon>Euteleostomi</taxon>
        <taxon>Mammalia</taxon>
        <taxon>Eutheria</taxon>
        <taxon>Laurasiatheria</taxon>
        <taxon>Carnivora</taxon>
        <taxon>Caniformia</taxon>
        <taxon>Musteloidea</taxon>
        <taxon>Mustelidae</taxon>
        <taxon>Mustelinae</taxon>
        <taxon>Neogale</taxon>
    </lineage>
</organism>
<dbReference type="InterPro" id="IPR050115">
    <property type="entry name" value="Proteasome_alpha"/>
</dbReference>
<accession>A0A8C7EIE2</accession>
<dbReference type="Gene3D" id="3.60.20.10">
    <property type="entry name" value="Glutamine Phosphoribosylpyrophosphate, subunit 1, domain 1"/>
    <property type="match status" value="1"/>
</dbReference>
<keyword evidence="3" id="KW-1185">Reference proteome</keyword>
<name>A0A8C7EIE2_NEOVI</name>
<dbReference type="SUPFAM" id="SSF56235">
    <property type="entry name" value="N-terminal nucleophile aminohydrolases (Ntn hydrolases)"/>
    <property type="match status" value="1"/>
</dbReference>
<dbReference type="AlphaFoldDB" id="A0A8C7EIE2"/>